<feature type="compositionally biased region" description="Basic and acidic residues" evidence="3">
    <location>
        <begin position="78"/>
        <end position="91"/>
    </location>
</feature>
<sequence length="178" mass="20139">MDALRDFLNEKIGWNRDKFNSVVIPVLERFKDKQCQTRIDSYFSVKFPPKAATIVSKRVMNALRKADFGGVQEIDNDTDTKIPTKLSEKRGKTQQNRHPTRNHKSLAVRGSEPIASTSGNSSKAAEVIWQKETDKQKLVANKLKAIELFKKSRGRGKRPTHRPRPTSSHAHLSDSNSS</sequence>
<dbReference type="PANTHER" id="PTHR16171">
    <property type="entry name" value="DNA REPAIR PROTEIN COMPLEMENTING XP-G CELLS-RELATED"/>
    <property type="match status" value="1"/>
</dbReference>
<comment type="caution">
    <text evidence="4">The sequence shown here is derived from an EMBL/GenBank/DDBJ whole genome shotgun (WGS) entry which is preliminary data.</text>
</comment>
<proteinExistence type="predicted"/>
<evidence type="ECO:0000256" key="1">
    <source>
        <dbReference type="ARBA" id="ARBA00004123"/>
    </source>
</evidence>
<name>A0AAD5PT20_9CRUS</name>
<dbReference type="GO" id="GO:0005634">
    <property type="term" value="C:nucleus"/>
    <property type="evidence" value="ECO:0007669"/>
    <property type="project" value="UniProtKB-SubCell"/>
</dbReference>
<protein>
    <submittedName>
        <fullName evidence="4">Uncharacterized protein</fullName>
    </submittedName>
</protein>
<evidence type="ECO:0000256" key="2">
    <source>
        <dbReference type="ARBA" id="ARBA00023242"/>
    </source>
</evidence>
<keyword evidence="2" id="KW-0539">Nucleus</keyword>
<feature type="compositionally biased region" description="Low complexity" evidence="3">
    <location>
        <begin position="167"/>
        <end position="178"/>
    </location>
</feature>
<reference evidence="4 5" key="1">
    <citation type="submission" date="2022-05" db="EMBL/GenBank/DDBJ databases">
        <title>A multi-omics perspective on studying reproductive biology in Daphnia sinensis.</title>
        <authorList>
            <person name="Jia J."/>
        </authorList>
    </citation>
    <scope>NUCLEOTIDE SEQUENCE [LARGE SCALE GENOMIC DNA]</scope>
    <source>
        <strain evidence="4 5">WSL</strain>
    </source>
</reference>
<comment type="subcellular location">
    <subcellularLocation>
        <location evidence="1">Nucleus</location>
    </subcellularLocation>
</comment>
<dbReference type="PANTHER" id="PTHR16171:SF7">
    <property type="entry name" value="DNA REPAIR PROTEIN RAD2"/>
    <property type="match status" value="1"/>
</dbReference>
<keyword evidence="5" id="KW-1185">Reference proteome</keyword>
<evidence type="ECO:0000256" key="3">
    <source>
        <dbReference type="SAM" id="MobiDB-lite"/>
    </source>
</evidence>
<dbReference type="AlphaFoldDB" id="A0AAD5PT20"/>
<feature type="compositionally biased region" description="Polar residues" evidence="3">
    <location>
        <begin position="114"/>
        <end position="123"/>
    </location>
</feature>
<organism evidence="4 5">
    <name type="scientific">Daphnia sinensis</name>
    <dbReference type="NCBI Taxonomy" id="1820382"/>
    <lineage>
        <taxon>Eukaryota</taxon>
        <taxon>Metazoa</taxon>
        <taxon>Ecdysozoa</taxon>
        <taxon>Arthropoda</taxon>
        <taxon>Crustacea</taxon>
        <taxon>Branchiopoda</taxon>
        <taxon>Diplostraca</taxon>
        <taxon>Cladocera</taxon>
        <taxon>Anomopoda</taxon>
        <taxon>Daphniidae</taxon>
        <taxon>Daphnia</taxon>
        <taxon>Daphnia similis group</taxon>
    </lineage>
</organism>
<evidence type="ECO:0000313" key="4">
    <source>
        <dbReference type="EMBL" id="KAI9555794.1"/>
    </source>
</evidence>
<dbReference type="Proteomes" id="UP000820818">
    <property type="component" value="Linkage Group LG7"/>
</dbReference>
<gene>
    <name evidence="4" type="ORF">GHT06_018310</name>
</gene>
<feature type="region of interest" description="Disordered" evidence="3">
    <location>
        <begin position="73"/>
        <end position="125"/>
    </location>
</feature>
<dbReference type="GO" id="GO:0003697">
    <property type="term" value="F:single-stranded DNA binding"/>
    <property type="evidence" value="ECO:0007669"/>
    <property type="project" value="TreeGrafter"/>
</dbReference>
<evidence type="ECO:0000313" key="5">
    <source>
        <dbReference type="Proteomes" id="UP000820818"/>
    </source>
</evidence>
<dbReference type="GO" id="GO:0004520">
    <property type="term" value="F:DNA endonuclease activity"/>
    <property type="evidence" value="ECO:0007669"/>
    <property type="project" value="TreeGrafter"/>
</dbReference>
<feature type="region of interest" description="Disordered" evidence="3">
    <location>
        <begin position="147"/>
        <end position="178"/>
    </location>
</feature>
<accession>A0AAD5PT20</accession>
<feature type="compositionally biased region" description="Basic residues" evidence="3">
    <location>
        <begin position="151"/>
        <end position="164"/>
    </location>
</feature>
<dbReference type="EMBL" id="WJBH02000007">
    <property type="protein sequence ID" value="KAI9555794.1"/>
    <property type="molecule type" value="Genomic_DNA"/>
</dbReference>